<keyword evidence="3" id="KW-1185">Reference proteome</keyword>
<evidence type="ECO:0000256" key="1">
    <source>
        <dbReference type="SAM" id="SignalP"/>
    </source>
</evidence>
<proteinExistence type="predicted"/>
<dbReference type="PROSITE" id="PS51257">
    <property type="entry name" value="PROKAR_LIPOPROTEIN"/>
    <property type="match status" value="1"/>
</dbReference>
<evidence type="ECO:0000313" key="2">
    <source>
        <dbReference type="EMBL" id="SHN06325.1"/>
    </source>
</evidence>
<feature type="chain" id="PRO_5013314587" description="Lipoprotein" evidence="1">
    <location>
        <begin position="24"/>
        <end position="99"/>
    </location>
</feature>
<dbReference type="OrthoDB" id="8703520at2"/>
<organism evidence="2 3">
    <name type="scientific">Phytopseudomonas punonensis</name>
    <dbReference type="NCBI Taxonomy" id="1220495"/>
    <lineage>
        <taxon>Bacteria</taxon>
        <taxon>Pseudomonadati</taxon>
        <taxon>Pseudomonadota</taxon>
        <taxon>Gammaproteobacteria</taxon>
        <taxon>Pseudomonadales</taxon>
        <taxon>Pseudomonadaceae</taxon>
        <taxon>Phytopseudomonas</taxon>
    </lineage>
</organism>
<dbReference type="RefSeq" id="WP_073268578.1">
    <property type="nucleotide sequence ID" value="NZ_FRBQ01000013.1"/>
</dbReference>
<reference evidence="3" key="1">
    <citation type="submission" date="2016-11" db="EMBL/GenBank/DDBJ databases">
        <authorList>
            <person name="Varghese N."/>
            <person name="Submissions S."/>
        </authorList>
    </citation>
    <scope>NUCLEOTIDE SEQUENCE [LARGE SCALE GENOMIC DNA]</scope>
    <source>
        <strain evidence="3">CECT 8089</strain>
    </source>
</reference>
<sequence length="99" mass="10666">MIRIQLCIISLALLAGCASQSSTAPYASAKPGCQSENRQVNGQSVKTDFCIRSIPFKPSEYLVKVNGEDAFKGNDFKRVAFQRKLSAGMVSGGCNVVVY</sequence>
<dbReference type="AlphaFoldDB" id="A0A1M7NR23"/>
<accession>A0A1M7NR23</accession>
<evidence type="ECO:0008006" key="4">
    <source>
        <dbReference type="Google" id="ProtNLM"/>
    </source>
</evidence>
<name>A0A1M7NR23_9GAMM</name>
<protein>
    <recommendedName>
        <fullName evidence="4">Lipoprotein</fullName>
    </recommendedName>
</protein>
<dbReference type="EMBL" id="FRBQ01000013">
    <property type="protein sequence ID" value="SHN06325.1"/>
    <property type="molecule type" value="Genomic_DNA"/>
</dbReference>
<feature type="signal peptide" evidence="1">
    <location>
        <begin position="1"/>
        <end position="23"/>
    </location>
</feature>
<keyword evidence="1" id="KW-0732">Signal</keyword>
<evidence type="ECO:0000313" key="3">
    <source>
        <dbReference type="Proteomes" id="UP000184305"/>
    </source>
</evidence>
<gene>
    <name evidence="2" type="ORF">SAMN05216288_0432</name>
</gene>
<dbReference type="Proteomes" id="UP000184305">
    <property type="component" value="Unassembled WGS sequence"/>
</dbReference>